<gene>
    <name evidence="2" type="ORF">L861_17295</name>
</gene>
<protein>
    <submittedName>
        <fullName evidence="2">Uncharacterized protein</fullName>
    </submittedName>
</protein>
<keyword evidence="3" id="KW-1185">Reference proteome</keyword>
<evidence type="ECO:0000313" key="3">
    <source>
        <dbReference type="Proteomes" id="UP000014463"/>
    </source>
</evidence>
<sequence length="717" mass="78364">MEEVDGHGGSMKIMLVTVVVAMMLSLPAVAQENTVAPDETKHFVAELQQSLGNDPEDLARFVQMEISLEPYRAVLRGARGTLRAQAGNLHDRAVLLAELLTFAGYETRIVEADASDAAQEELSKLVRSEDTMDVRESSETVQSLLADTTHNLIRVGDALFESGFRPEENPHEFALSGAFETYVWVQFREDEGQWRALETIPASLLDELTEDATPVSGDREKPAHTVTFTLIATLQRGDIRREKTLLEHTVDSQWLLLPSGFFHVIDEGGVRGRLTLGPLSLSSDPLPAPADLEEETGEGLFGSASQLEGVTDLFGSLPSGTPSTSEEDNAHHVPDERIIREILRVEFSGPGYDRSVDYTLFDLAGEAEQASEDDYRAMLRLNLGAIHGLTLFTGNVSHDMVTEQVAAVGEPDTAKGITEILNLYNLSYLQLRQSLPVSIVDAPLIRVPDAPNLMISRVKELDADGHMEIDVDLTHRRYSIVPSGGYAASEGDLFYEAVFNGILDQVVERAVFSRPGRDAGAASFFEVAAKRDIELVTLREPDDSPPRYIAGSEFDTYMRSAREAGKIIVLPTTLPENWREAVPAWWEIDSSSGSTIDVNSLWLHMASTDHAIQVHERATWAERVKSLGCVVAVVAGSTTVQVGEAISITDPVSGQPLTVIGSGVEQLGKLMCKRGASVPPSPQGIGSRTPSQGFRAIHRVFLNKPWRPNGPRFPRPG</sequence>
<comment type="caution">
    <text evidence="2">The sequence shown here is derived from an EMBL/GenBank/DDBJ whole genome shotgun (WGS) entry which is preliminary data.</text>
</comment>
<evidence type="ECO:0000313" key="2">
    <source>
        <dbReference type="EMBL" id="EPC03298.1"/>
    </source>
</evidence>
<dbReference type="STRING" id="1121939.L861_17295"/>
<proteinExistence type="predicted"/>
<feature type="signal peptide" evidence="1">
    <location>
        <begin position="1"/>
        <end position="30"/>
    </location>
</feature>
<dbReference type="Proteomes" id="UP000014463">
    <property type="component" value="Unassembled WGS sequence"/>
</dbReference>
<accession>S2KS14</accession>
<dbReference type="EMBL" id="ASTJ01000012">
    <property type="protein sequence ID" value="EPC03298.1"/>
    <property type="molecule type" value="Genomic_DNA"/>
</dbReference>
<keyword evidence="1" id="KW-0732">Signal</keyword>
<dbReference type="PATRIC" id="fig|1121939.11.peg.928"/>
<name>S2KS14_LITA3</name>
<reference evidence="2 3" key="1">
    <citation type="journal article" date="2013" name="Genome Announc.">
        <title>Draft genome sequence of the moderately halophilic gammaproteobacterium Halomonas anticariensis FP35.</title>
        <authorList>
            <person name="Tahrioui A."/>
            <person name="Quesada E."/>
            <person name="Llamas I."/>
        </authorList>
    </citation>
    <scope>NUCLEOTIDE SEQUENCE [LARGE SCALE GENOMIC DNA]</scope>
    <source>
        <strain evidence="3">DSM 16096 / CECT 5854 / LMG 22089 / FP35</strain>
    </source>
</reference>
<evidence type="ECO:0000256" key="1">
    <source>
        <dbReference type="SAM" id="SignalP"/>
    </source>
</evidence>
<dbReference type="AlphaFoldDB" id="S2KS14"/>
<feature type="chain" id="PRO_5004510164" evidence="1">
    <location>
        <begin position="31"/>
        <end position="717"/>
    </location>
</feature>
<organism evidence="2 3">
    <name type="scientific">Litchfieldella anticariensis (strain DSM 16096 / CECT 5854 / CIP 108499 / LMG 22089 / FP35)</name>
    <name type="common">Halomonas anticariensis</name>
    <dbReference type="NCBI Taxonomy" id="1121939"/>
    <lineage>
        <taxon>Bacteria</taxon>
        <taxon>Pseudomonadati</taxon>
        <taxon>Pseudomonadota</taxon>
        <taxon>Gammaproteobacteria</taxon>
        <taxon>Oceanospirillales</taxon>
        <taxon>Halomonadaceae</taxon>
        <taxon>Litchfieldella</taxon>
    </lineage>
</organism>
<dbReference type="eggNOG" id="ENOG502ZFX0">
    <property type="taxonomic scope" value="Bacteria"/>
</dbReference>